<feature type="region of interest" description="Disordered" evidence="4">
    <location>
        <begin position="1"/>
        <end position="24"/>
    </location>
</feature>
<evidence type="ECO:0000256" key="2">
    <source>
        <dbReference type="ARBA" id="ARBA00023125"/>
    </source>
</evidence>
<dbReference type="Pfam" id="PF07729">
    <property type="entry name" value="FCD"/>
    <property type="match status" value="1"/>
</dbReference>
<evidence type="ECO:0000256" key="3">
    <source>
        <dbReference type="ARBA" id="ARBA00023163"/>
    </source>
</evidence>
<evidence type="ECO:0000313" key="7">
    <source>
        <dbReference type="Proteomes" id="UP001204746"/>
    </source>
</evidence>
<name>A0ABT1V1U6_9ACTN</name>
<dbReference type="InterPro" id="IPR011711">
    <property type="entry name" value="GntR_C"/>
</dbReference>
<comment type="caution">
    <text evidence="6">The sequence shown here is derived from an EMBL/GenBank/DDBJ whole genome shotgun (WGS) entry which is preliminary data.</text>
</comment>
<dbReference type="SUPFAM" id="SSF48008">
    <property type="entry name" value="GntR ligand-binding domain-like"/>
    <property type="match status" value="1"/>
</dbReference>
<sequence length="155" mass="17050">MAAHTGRHDGGDGIEAGGTRAGRRLRDAHRIRAQEAAEVAENRRSARWSRPYGRRTGWSAARWPGTPALDRLQERIERMRDPRDPGELVHEDIAFHADVVAASGNRTLASPVRAHDSLAAFTAASRHVGDGELWVRDRLDAVRDRRRPGGGEPAA</sequence>
<reference evidence="6 7" key="1">
    <citation type="submission" date="2022-07" db="EMBL/GenBank/DDBJ databases">
        <authorList>
            <person name="Phongsopitanun W."/>
            <person name="Tanasupawat S."/>
        </authorList>
    </citation>
    <scope>NUCLEOTIDE SEQUENCE [LARGE SCALE GENOMIC DNA]</scope>
    <source>
        <strain evidence="6 7">RCU-064</strain>
    </source>
</reference>
<dbReference type="Gene3D" id="1.20.120.530">
    <property type="entry name" value="GntR ligand-binding domain-like"/>
    <property type="match status" value="1"/>
</dbReference>
<protein>
    <submittedName>
        <fullName evidence="6">FCD domain-containing protein</fullName>
    </submittedName>
</protein>
<evidence type="ECO:0000313" key="6">
    <source>
        <dbReference type="EMBL" id="MCQ8191364.1"/>
    </source>
</evidence>
<keyword evidence="7" id="KW-1185">Reference proteome</keyword>
<dbReference type="InterPro" id="IPR008920">
    <property type="entry name" value="TF_FadR/GntR_C"/>
</dbReference>
<accession>A0ABT1V1U6</accession>
<evidence type="ECO:0000259" key="5">
    <source>
        <dbReference type="Pfam" id="PF07729"/>
    </source>
</evidence>
<dbReference type="EMBL" id="JANIAA010000017">
    <property type="protein sequence ID" value="MCQ8191364.1"/>
    <property type="molecule type" value="Genomic_DNA"/>
</dbReference>
<keyword evidence="1" id="KW-0805">Transcription regulation</keyword>
<proteinExistence type="predicted"/>
<keyword evidence="3" id="KW-0804">Transcription</keyword>
<feature type="domain" description="GntR C-terminal" evidence="5">
    <location>
        <begin position="65"/>
        <end position="120"/>
    </location>
</feature>
<dbReference type="RefSeq" id="WP_256652384.1">
    <property type="nucleotide sequence ID" value="NZ_JANIAA010000017.1"/>
</dbReference>
<dbReference type="Proteomes" id="UP001204746">
    <property type="component" value="Unassembled WGS sequence"/>
</dbReference>
<organism evidence="6 7">
    <name type="scientific">Streptomyces rugosispiralis</name>
    <dbReference type="NCBI Taxonomy" id="2967341"/>
    <lineage>
        <taxon>Bacteria</taxon>
        <taxon>Bacillati</taxon>
        <taxon>Actinomycetota</taxon>
        <taxon>Actinomycetes</taxon>
        <taxon>Kitasatosporales</taxon>
        <taxon>Streptomycetaceae</taxon>
        <taxon>Streptomyces</taxon>
    </lineage>
</organism>
<gene>
    <name evidence="6" type="ORF">NP777_24460</name>
</gene>
<evidence type="ECO:0000256" key="1">
    <source>
        <dbReference type="ARBA" id="ARBA00023015"/>
    </source>
</evidence>
<evidence type="ECO:0000256" key="4">
    <source>
        <dbReference type="SAM" id="MobiDB-lite"/>
    </source>
</evidence>
<keyword evidence="2" id="KW-0238">DNA-binding</keyword>
<feature type="compositionally biased region" description="Basic and acidic residues" evidence="4">
    <location>
        <begin position="1"/>
        <end position="11"/>
    </location>
</feature>